<feature type="region of interest" description="Disordered" evidence="5">
    <location>
        <begin position="66"/>
        <end position="95"/>
    </location>
</feature>
<feature type="domain" description="BUB1 N-terminal" evidence="7">
    <location>
        <begin position="101"/>
        <end position="256"/>
    </location>
</feature>
<dbReference type="OrthoDB" id="248495at2759"/>
<feature type="domain" description="Protein kinase" evidence="6">
    <location>
        <begin position="1175"/>
        <end position="1510"/>
    </location>
</feature>
<organism evidence="8">
    <name type="scientific">Microbotryum lychnidis-dioicae (strain p1A1 Lamole / MvSl-1064)</name>
    <name type="common">Anther smut fungus</name>
    <dbReference type="NCBI Taxonomy" id="683840"/>
    <lineage>
        <taxon>Eukaryota</taxon>
        <taxon>Fungi</taxon>
        <taxon>Dikarya</taxon>
        <taxon>Basidiomycota</taxon>
        <taxon>Pucciniomycotina</taxon>
        <taxon>Microbotryomycetes</taxon>
        <taxon>Microbotryales</taxon>
        <taxon>Microbotryaceae</taxon>
        <taxon>Microbotryum</taxon>
    </lineage>
</organism>
<dbReference type="InterPro" id="IPR015661">
    <property type="entry name" value="Bub1/Mad3"/>
</dbReference>
<dbReference type="InterPro" id="IPR008271">
    <property type="entry name" value="Ser/Thr_kinase_AS"/>
</dbReference>
<reference evidence="9" key="4">
    <citation type="submission" date="2015-06" db="UniProtKB">
        <authorList>
            <consortium name="EnsemblFungi"/>
        </authorList>
    </citation>
    <scope>IDENTIFICATION</scope>
</reference>
<reference evidence="8 10" key="3">
    <citation type="journal article" date="2015" name="BMC Genomics">
        <title>Sex and parasites: genomic and transcriptomic analysis of Microbotryum lychnidis-dioicae, the biotrophic and plant-castrating anther smut fungus.</title>
        <authorList>
            <person name="Perlin M.H."/>
            <person name="Amselem J."/>
            <person name="Fontanillas E."/>
            <person name="Toh S.S."/>
            <person name="Chen Z."/>
            <person name="Goldberg J."/>
            <person name="Duplessis S."/>
            <person name="Henrissat B."/>
            <person name="Young S."/>
            <person name="Zeng Q."/>
            <person name="Aguileta G."/>
            <person name="Petit E."/>
            <person name="Badouin H."/>
            <person name="Andrews J."/>
            <person name="Razeeq D."/>
            <person name="Gabaldon T."/>
            <person name="Quesneville H."/>
            <person name="Giraud T."/>
            <person name="Hood M.E."/>
            <person name="Schultz D.J."/>
            <person name="Cuomo C.A."/>
        </authorList>
    </citation>
    <scope>NUCLEOTIDE SEQUENCE [LARGE SCALE GENOMIC DNA]</scope>
    <source>
        <strain evidence="8">P1A1 Lamole</strain>
        <strain evidence="10">p1A1 Lamole</strain>
    </source>
</reference>
<dbReference type="HOGENOM" id="CLU_002115_1_0_1"/>
<evidence type="ECO:0000313" key="8">
    <source>
        <dbReference type="EMBL" id="KDE06327.1"/>
    </source>
</evidence>
<evidence type="ECO:0000256" key="5">
    <source>
        <dbReference type="SAM" id="MobiDB-lite"/>
    </source>
</evidence>
<evidence type="ECO:0000256" key="2">
    <source>
        <dbReference type="ARBA" id="ARBA00022454"/>
    </source>
</evidence>
<keyword evidence="8" id="KW-0418">Kinase</keyword>
<evidence type="ECO:0000256" key="1">
    <source>
        <dbReference type="ARBA" id="ARBA00004629"/>
    </source>
</evidence>
<feature type="compositionally biased region" description="Polar residues" evidence="5">
    <location>
        <begin position="669"/>
        <end position="688"/>
    </location>
</feature>
<accession>U5H7Z7</accession>
<dbReference type="InterPro" id="IPR011009">
    <property type="entry name" value="Kinase-like_dom_sf"/>
</dbReference>
<dbReference type="SMART" id="SM00777">
    <property type="entry name" value="Mad3_BUB1_I"/>
    <property type="match status" value="1"/>
</dbReference>
<dbReference type="PANTHER" id="PTHR14030">
    <property type="entry name" value="MITOTIC CHECKPOINT SERINE/THREONINE-PROTEIN KINASE BUB1"/>
    <property type="match status" value="1"/>
</dbReference>
<reference evidence="8" key="2">
    <citation type="submission" date="2010-11" db="EMBL/GenBank/DDBJ databases">
        <authorList>
            <consortium name="The Broad Institute Genome Sequencing Platform"/>
            <person name="Earl A."/>
            <person name="Ward D."/>
            <person name="Feldgarden M."/>
            <person name="Gevers D."/>
            <person name="Butler R."/>
            <person name="Young S.K."/>
            <person name="Zeng Q."/>
            <person name="Gargeya S."/>
            <person name="Fitzgerald M."/>
            <person name="Haas B."/>
            <person name="Abouelleil A."/>
            <person name="Alvarado L."/>
            <person name="Arachchi H.M."/>
            <person name="Berlin A."/>
            <person name="Brown A."/>
            <person name="Chapman S.B."/>
            <person name="Chen Z."/>
            <person name="Dunbar C."/>
            <person name="Freedman E."/>
            <person name="Gearin G."/>
            <person name="Gellesch M."/>
            <person name="Goldberg J."/>
            <person name="Griggs A."/>
            <person name="Gujja S."/>
            <person name="Heilman E."/>
            <person name="Heiman D."/>
            <person name="Howarth C."/>
            <person name="Larson L."/>
            <person name="Lui A."/>
            <person name="MacDonald P.J.P."/>
            <person name="Mehta T."/>
            <person name="Montmayeur A."/>
            <person name="Murphy C."/>
            <person name="Neiman D."/>
            <person name="Pearson M."/>
            <person name="Priest M."/>
            <person name="Roberts A."/>
            <person name="Saif S."/>
            <person name="Shea T."/>
            <person name="Shenoy N."/>
            <person name="Sisk P."/>
            <person name="Stolte C."/>
            <person name="Sykes S."/>
            <person name="White J."/>
            <person name="Yandava C."/>
            <person name="Wortman J."/>
            <person name="Nusbaum C."/>
            <person name="Birren B."/>
        </authorList>
    </citation>
    <scope>NUCLEOTIDE SEQUENCE</scope>
    <source>
        <strain evidence="8">P1A1 Lamole</strain>
    </source>
</reference>
<evidence type="ECO:0000259" key="7">
    <source>
        <dbReference type="PROSITE" id="PS51489"/>
    </source>
</evidence>
<keyword evidence="10" id="KW-1185">Reference proteome</keyword>
<feature type="compositionally biased region" description="Low complexity" evidence="5">
    <location>
        <begin position="1085"/>
        <end position="1099"/>
    </location>
</feature>
<comment type="subcellular location">
    <subcellularLocation>
        <location evidence="1">Chromosome</location>
        <location evidence="1">Centromere</location>
        <location evidence="1">Kinetochore</location>
    </subcellularLocation>
</comment>
<evidence type="ECO:0000313" key="10">
    <source>
        <dbReference type="Proteomes" id="UP000017200"/>
    </source>
</evidence>
<protein>
    <submittedName>
        <fullName evidence="8">BUB protein kinase</fullName>
    </submittedName>
</protein>
<feature type="compositionally biased region" description="Basic and acidic residues" evidence="5">
    <location>
        <begin position="465"/>
        <end position="478"/>
    </location>
</feature>
<dbReference type="EMBL" id="AEIJ01000324">
    <property type="status" value="NOT_ANNOTATED_CDS"/>
    <property type="molecule type" value="Genomic_DNA"/>
</dbReference>
<feature type="compositionally biased region" description="Acidic residues" evidence="5">
    <location>
        <begin position="947"/>
        <end position="971"/>
    </location>
</feature>
<feature type="region of interest" description="Disordered" evidence="5">
    <location>
        <begin position="929"/>
        <end position="972"/>
    </location>
</feature>
<dbReference type="PROSITE" id="PS00108">
    <property type="entry name" value="PROTEIN_KINASE_ST"/>
    <property type="match status" value="1"/>
</dbReference>
<dbReference type="Proteomes" id="UP000017200">
    <property type="component" value="Unassembled WGS sequence"/>
</dbReference>
<dbReference type="InParanoid" id="U5H7Z7"/>
<dbReference type="OMA" id="ADFICHE"/>
<dbReference type="Pfam" id="PF00069">
    <property type="entry name" value="Pkinase"/>
    <property type="match status" value="1"/>
</dbReference>
<dbReference type="GO" id="GO:0000776">
    <property type="term" value="C:kinetochore"/>
    <property type="evidence" value="ECO:0007669"/>
    <property type="project" value="UniProtKB-KW"/>
</dbReference>
<dbReference type="Gene3D" id="1.10.510.10">
    <property type="entry name" value="Transferase(Phosphotransferase) domain 1"/>
    <property type="match status" value="1"/>
</dbReference>
<dbReference type="PROSITE" id="PS50011">
    <property type="entry name" value="PROTEIN_KINASE_DOM"/>
    <property type="match status" value="1"/>
</dbReference>
<dbReference type="GO" id="GO:0007094">
    <property type="term" value="P:mitotic spindle assembly checkpoint signaling"/>
    <property type="evidence" value="ECO:0007669"/>
    <property type="project" value="InterPro"/>
</dbReference>
<feature type="region of interest" description="Disordered" evidence="5">
    <location>
        <begin position="385"/>
        <end position="404"/>
    </location>
</feature>
<dbReference type="GO" id="GO:0004672">
    <property type="term" value="F:protein kinase activity"/>
    <property type="evidence" value="ECO:0007669"/>
    <property type="project" value="InterPro"/>
</dbReference>
<feature type="compositionally biased region" description="Low complexity" evidence="5">
    <location>
        <begin position="625"/>
        <end position="640"/>
    </location>
</feature>
<dbReference type="GO" id="GO:0051754">
    <property type="term" value="P:meiotic sister chromatid cohesion, centromeric"/>
    <property type="evidence" value="ECO:0007669"/>
    <property type="project" value="TreeGrafter"/>
</dbReference>
<dbReference type="Pfam" id="PF08311">
    <property type="entry name" value="Mad3_BUB1_I"/>
    <property type="match status" value="1"/>
</dbReference>
<dbReference type="GO" id="GO:0005634">
    <property type="term" value="C:nucleus"/>
    <property type="evidence" value="ECO:0007669"/>
    <property type="project" value="TreeGrafter"/>
</dbReference>
<feature type="compositionally biased region" description="Polar residues" evidence="5">
    <location>
        <begin position="280"/>
        <end position="290"/>
    </location>
</feature>
<evidence type="ECO:0000313" key="9">
    <source>
        <dbReference type="EnsemblFungi" id="MVLG_03365T0"/>
    </source>
</evidence>
<keyword evidence="3" id="KW-0995">Kinetochore</keyword>
<feature type="region of interest" description="Disordered" evidence="5">
    <location>
        <begin position="606"/>
        <end position="652"/>
    </location>
</feature>
<name>U5H7Z7_USTV1</name>
<feature type="region of interest" description="Disordered" evidence="5">
    <location>
        <begin position="985"/>
        <end position="1099"/>
    </location>
</feature>
<gene>
    <name evidence="8" type="ORF">MVLG_03365</name>
</gene>
<proteinExistence type="predicted"/>
<keyword evidence="8" id="KW-0808">Transferase</keyword>
<dbReference type="SMART" id="SM00220">
    <property type="entry name" value="S_TKc"/>
    <property type="match status" value="1"/>
</dbReference>
<dbReference type="EMBL" id="GL541673">
    <property type="protein sequence ID" value="KDE06327.1"/>
    <property type="molecule type" value="Genomic_DNA"/>
</dbReference>
<reference evidence="10" key="1">
    <citation type="submission" date="2010-11" db="EMBL/GenBank/DDBJ databases">
        <title>The genome sequence of Microbotryum violaceum strain p1A1 Lamole.</title>
        <authorList>
            <person name="Cuomo C."/>
            <person name="Perlin M."/>
            <person name="Young S.K."/>
            <person name="Zeng Q."/>
            <person name="Gargeya S."/>
            <person name="Alvarado L."/>
            <person name="Berlin A."/>
            <person name="Chapman S.B."/>
            <person name="Chen Z."/>
            <person name="Freedman E."/>
            <person name="Gellesch M."/>
            <person name="Goldberg J."/>
            <person name="Griggs A."/>
            <person name="Gujja S."/>
            <person name="Heilman E."/>
            <person name="Heiman D."/>
            <person name="Howarth C."/>
            <person name="Mehta T."/>
            <person name="Neiman D."/>
            <person name="Pearson M."/>
            <person name="Roberts A."/>
            <person name="Saif S."/>
            <person name="Shea T."/>
            <person name="Shenoy N."/>
            <person name="Sisk P."/>
            <person name="Stolte C."/>
            <person name="Sykes S."/>
            <person name="White J."/>
            <person name="Yandava C."/>
            <person name="Haas B."/>
            <person name="Nusbaum C."/>
            <person name="Birren B."/>
        </authorList>
    </citation>
    <scope>NUCLEOTIDE SEQUENCE [LARGE SCALE GENOMIC DNA]</scope>
    <source>
        <strain evidence="10">p1A1 Lamole</strain>
    </source>
</reference>
<feature type="compositionally biased region" description="Low complexity" evidence="5">
    <location>
        <begin position="28"/>
        <end position="46"/>
    </location>
</feature>
<dbReference type="PROSITE" id="PS51489">
    <property type="entry name" value="BUB1_N"/>
    <property type="match status" value="1"/>
</dbReference>
<dbReference type="Gene3D" id="1.25.40.430">
    <property type="match status" value="2"/>
</dbReference>
<feature type="region of interest" description="Disordered" evidence="5">
    <location>
        <begin position="669"/>
        <end position="697"/>
    </location>
</feature>
<evidence type="ECO:0000256" key="3">
    <source>
        <dbReference type="ARBA" id="ARBA00022838"/>
    </source>
</evidence>
<dbReference type="PANTHER" id="PTHR14030:SF4">
    <property type="entry name" value="BUB1 KINASE, ISOFORM A-RELATED"/>
    <property type="match status" value="1"/>
</dbReference>
<keyword evidence="2" id="KW-0158">Chromosome</keyword>
<dbReference type="FunCoup" id="U5H7Z7">
    <property type="interactions" value="147"/>
</dbReference>
<feature type="compositionally biased region" description="Polar residues" evidence="5">
    <location>
        <begin position="1045"/>
        <end position="1067"/>
    </location>
</feature>
<dbReference type="STRING" id="683840.U5H7Z7"/>
<keyword evidence="4" id="KW-0137">Centromere</keyword>
<dbReference type="EnsemblFungi" id="MVLG_03365T0">
    <property type="protein sequence ID" value="MVLG_03365T0"/>
    <property type="gene ID" value="MVLG_03365"/>
</dbReference>
<feature type="region of interest" description="Disordered" evidence="5">
    <location>
        <begin position="426"/>
        <end position="478"/>
    </location>
</feature>
<sequence length="1510" mass="164709">MATTASAPVDISTIEAAKENILPLASGRSASQLASLSSSTRSGLGSKLAQEHKKFDAQIAAIDYYENTGEWPPPPSSSSSSSSSPTSSVNSTPPIDSLKLSLEEVERMAEDPLDVHHQYARFVISNYPAGASAANKLVPLLEKSTRRFLQDERYRNDPRYLRLWNLYAKHIDCPEDCYKFLFAKGVGERLAMLYEEYAAVLEQAGRRTQADQVYSLGINRSAAPLDRLKKRYTEFTARMLIAPPVASPPRANPSTSTDPTINPHARPALSGRGFTAGAKENQSASSTNGASAFAIFRDTTPSSSSTLENSGGSEWKDLGTVASRKRENEMEAKGWKGETMPMGGEKAQTVAPIKLTVFRDADAPATLTSHLQDPTIDVFGRSMRGPSEAEQLRKNPFKNYSSADSHLSTIDPLDGLVVIAPPKPRVKASSISGSSSTSSTKVAAPSTASASNTSAAPSSSKTTKGKKEPAPKPTSEKVACDLRAIYPDSKSEVSFEELMMKKRGGKVMGWIGWEWAEAWSEEMMRRGDKSFERDLGTGYPRLYDLKTHAPLYDLLPRPVEATVVSPVQSPARLPSSDSTLQLSTITLADVPSTQSEPVRLVSSISLSPPVSRQVVTSSPTSVPLRDSSSTPDRSDSSSPVDTRRQPSPTINTREAQAMIDGLFAKTLNFNDRAQPRTNENSDSGSDSEPSTEDSDVENDRAAWADLPVSQLDLAMSQFTSQGATSQSSTVSEMEAPFVPFSQTASQTQDSLFGPSQFSQLEELREQSESSERVTSLGLMGYGGGDENEGIVVAKPRPMQLFRDALPTHQAGLNDRPIPMSFKPSRAPFGEKSALNFAIHKDEQPQGVFAAHDNGAIPSSQPDERVDESFEDFEAPLAQGFDTDDEGSVGSDRIGVSLGRRPAGVPNRYAPFIHAMTPITERTGEYTAFSSLSTSQRSRRDSAFPATVEEDEDETDSEPSTGDDEEEEEEGEVANQAFEGFLGGAAQPEEEDDSTSNSSRTTSSEDEEEQMAPSRHVSMAPSLFEVPVEAPQEWRRPSLVGKETNLPKTSSGRPSTENSYDASVNTSLPEGLALTGNRTGMTTGKVVDSTTRSSLVSTSSLAPIDPWSDAAIAQAVAAADPPIFSHPNVRDRTTLSIKNLPQLQKAAKKREGKNKSKDRTGTFDEVWEFRLDDQTYPVRAKLGEGAFGSVFRVAMPTASDDDPDASFDYDAEETTMAVKIERPTNLWEFHILDRLHSRLDERVRRSVVAASRLDAYADESYLFLDVCTQGSLLDAVNNANELGIAPATGGVAQGVDEILAMFFVVELLRTLEGFHRAGFVHGDLKIDNCLVRLEDVPNPARNWSSRFDRTGAGAWNAKGLKLIDFGRTLDLSTYPEGQTFICSFQADQGDCLEMREREAWTFEPDYFGAAGIAFTLLFGKPIETRLVGGEGTKRQVIDQPFRRYHQVDLWTQMFEALLNPRLVKGLGGRLPITEEVGRIRGMMEDWLEMNSEKNGKSLKKMIKDIMKASLQ</sequence>
<dbReference type="InterPro" id="IPR013212">
    <property type="entry name" value="Mad3/Bub1_I"/>
</dbReference>
<dbReference type="SUPFAM" id="SSF56112">
    <property type="entry name" value="Protein kinase-like (PK-like)"/>
    <property type="match status" value="1"/>
</dbReference>
<evidence type="ECO:0000256" key="4">
    <source>
        <dbReference type="ARBA" id="ARBA00023328"/>
    </source>
</evidence>
<evidence type="ECO:0000259" key="6">
    <source>
        <dbReference type="PROSITE" id="PS50011"/>
    </source>
</evidence>
<dbReference type="GO" id="GO:0032991">
    <property type="term" value="C:protein-containing complex"/>
    <property type="evidence" value="ECO:0007669"/>
    <property type="project" value="UniProtKB-ARBA"/>
</dbReference>
<dbReference type="InterPro" id="IPR000719">
    <property type="entry name" value="Prot_kinase_dom"/>
</dbReference>
<dbReference type="GO" id="GO:0005524">
    <property type="term" value="F:ATP binding"/>
    <property type="evidence" value="ECO:0007669"/>
    <property type="project" value="InterPro"/>
</dbReference>
<feature type="compositionally biased region" description="Low complexity" evidence="5">
    <location>
        <begin position="428"/>
        <end position="462"/>
    </location>
</feature>
<feature type="region of interest" description="Disordered" evidence="5">
    <location>
        <begin position="244"/>
        <end position="290"/>
    </location>
</feature>
<feature type="compositionally biased region" description="Low complexity" evidence="5">
    <location>
        <begin position="77"/>
        <end position="94"/>
    </location>
</feature>
<feature type="region of interest" description="Disordered" evidence="5">
    <location>
        <begin position="28"/>
        <end position="49"/>
    </location>
</feature>